<dbReference type="AlphaFoldDB" id="A0A0L8GK60"/>
<organism evidence="1">
    <name type="scientific">Octopus bimaculoides</name>
    <name type="common">California two-spotted octopus</name>
    <dbReference type="NCBI Taxonomy" id="37653"/>
    <lineage>
        <taxon>Eukaryota</taxon>
        <taxon>Metazoa</taxon>
        <taxon>Spiralia</taxon>
        <taxon>Lophotrochozoa</taxon>
        <taxon>Mollusca</taxon>
        <taxon>Cephalopoda</taxon>
        <taxon>Coleoidea</taxon>
        <taxon>Octopodiformes</taxon>
        <taxon>Octopoda</taxon>
        <taxon>Incirrata</taxon>
        <taxon>Octopodidae</taxon>
        <taxon>Octopus</taxon>
    </lineage>
</organism>
<sequence>MLFLHLQFGTALNWPCSLWGSLRLGYLPFLVTSALTPIHTALQKVVISLACFLALSSV</sequence>
<protein>
    <submittedName>
        <fullName evidence="1">Uncharacterized protein</fullName>
    </submittedName>
</protein>
<gene>
    <name evidence="1" type="ORF">OCBIM_22032229mg</name>
</gene>
<name>A0A0L8GK60_OCTBM</name>
<evidence type="ECO:0000313" key="1">
    <source>
        <dbReference type="EMBL" id="KOF77328.1"/>
    </source>
</evidence>
<accession>A0A0L8GK60</accession>
<dbReference type="EMBL" id="KQ421487">
    <property type="protein sequence ID" value="KOF77328.1"/>
    <property type="molecule type" value="Genomic_DNA"/>
</dbReference>
<reference evidence="1" key="1">
    <citation type="submission" date="2015-07" db="EMBL/GenBank/DDBJ databases">
        <title>MeaNS - Measles Nucleotide Surveillance Program.</title>
        <authorList>
            <person name="Tran T."/>
            <person name="Druce J."/>
        </authorList>
    </citation>
    <scope>NUCLEOTIDE SEQUENCE</scope>
    <source>
        <strain evidence="1">UCB-OBI-ISO-001</strain>
        <tissue evidence="1">Gonad</tissue>
    </source>
</reference>
<proteinExistence type="predicted"/>